<accession>A0A1G2PYG6</accession>
<dbReference type="EMBL" id="MHSW01000004">
    <property type="protein sequence ID" value="OHA52809.1"/>
    <property type="molecule type" value="Genomic_DNA"/>
</dbReference>
<comment type="caution">
    <text evidence="3">The sequence shown here is derived from an EMBL/GenBank/DDBJ whole genome shotgun (WGS) entry which is preliminary data.</text>
</comment>
<dbReference type="AlphaFoldDB" id="A0A1G2PYG6"/>
<sequence length="177" mass="20506">MISLHENEKILSVNRKFWVAFATVYGSAVGLILLPLILIPTLGAIFPALRQAPFLNLLFLGSLVWIWALWIWLFWALVTYYLDVLIVTNERLIHIEQKGVFHRTVAEARLSRIQDITIKISGVLPTFLHYGDIKIRSAAEVPEFDFFQVRYPEKLKETIMNQQRYAVAHEQSLTRPD</sequence>
<dbReference type="Pfam" id="PF03703">
    <property type="entry name" value="bPH_2"/>
    <property type="match status" value="1"/>
</dbReference>
<keyword evidence="1" id="KW-0812">Transmembrane</keyword>
<keyword evidence="1" id="KW-1133">Transmembrane helix</keyword>
<gene>
    <name evidence="3" type="ORF">A3A97_00465</name>
</gene>
<evidence type="ECO:0000313" key="4">
    <source>
        <dbReference type="Proteomes" id="UP000176951"/>
    </source>
</evidence>
<reference evidence="3 4" key="1">
    <citation type="journal article" date="2016" name="Nat. Commun.">
        <title>Thousands of microbial genomes shed light on interconnected biogeochemical processes in an aquifer system.</title>
        <authorList>
            <person name="Anantharaman K."/>
            <person name="Brown C.T."/>
            <person name="Hug L.A."/>
            <person name="Sharon I."/>
            <person name="Castelle C.J."/>
            <person name="Probst A.J."/>
            <person name="Thomas B.C."/>
            <person name="Singh A."/>
            <person name="Wilkins M.J."/>
            <person name="Karaoz U."/>
            <person name="Brodie E.L."/>
            <person name="Williams K.H."/>
            <person name="Hubbard S.S."/>
            <person name="Banfield J.F."/>
        </authorList>
    </citation>
    <scope>NUCLEOTIDE SEQUENCE [LARGE SCALE GENOMIC DNA]</scope>
</reference>
<feature type="transmembrane region" description="Helical" evidence="1">
    <location>
        <begin position="57"/>
        <end position="82"/>
    </location>
</feature>
<dbReference type="Proteomes" id="UP000176951">
    <property type="component" value="Unassembled WGS sequence"/>
</dbReference>
<protein>
    <recommendedName>
        <fullName evidence="2">YdbS-like PH domain-containing protein</fullName>
    </recommendedName>
</protein>
<proteinExistence type="predicted"/>
<dbReference type="InterPro" id="IPR005182">
    <property type="entry name" value="YdbS-like_PH"/>
</dbReference>
<evidence type="ECO:0000256" key="1">
    <source>
        <dbReference type="SAM" id="Phobius"/>
    </source>
</evidence>
<dbReference type="PANTHER" id="PTHR37938:SF1">
    <property type="entry name" value="BLL0215 PROTEIN"/>
    <property type="match status" value="1"/>
</dbReference>
<keyword evidence="1" id="KW-0472">Membrane</keyword>
<evidence type="ECO:0000259" key="2">
    <source>
        <dbReference type="Pfam" id="PF03703"/>
    </source>
</evidence>
<feature type="transmembrane region" description="Helical" evidence="1">
    <location>
        <begin position="17"/>
        <end position="45"/>
    </location>
</feature>
<dbReference type="PANTHER" id="PTHR37938">
    <property type="entry name" value="BLL0215 PROTEIN"/>
    <property type="match status" value="1"/>
</dbReference>
<evidence type="ECO:0000313" key="3">
    <source>
        <dbReference type="EMBL" id="OHA52809.1"/>
    </source>
</evidence>
<feature type="domain" description="YdbS-like PH" evidence="2">
    <location>
        <begin position="87"/>
        <end position="159"/>
    </location>
</feature>
<name>A0A1G2PYG6_9BACT</name>
<organism evidence="3 4">
    <name type="scientific">Candidatus Terrybacteria bacterium RIFCSPLOWO2_01_FULL_40_23</name>
    <dbReference type="NCBI Taxonomy" id="1802366"/>
    <lineage>
        <taxon>Bacteria</taxon>
        <taxon>Candidatus Terryibacteriota</taxon>
    </lineage>
</organism>